<dbReference type="InterPro" id="IPR048501">
    <property type="entry name" value="Legum_prodom"/>
</dbReference>
<evidence type="ECO:0000313" key="3">
    <source>
        <dbReference type="Proteomes" id="UP001608902"/>
    </source>
</evidence>
<organism evidence="2 3">
    <name type="scientific">Gnathostoma spinigerum</name>
    <dbReference type="NCBI Taxonomy" id="75299"/>
    <lineage>
        <taxon>Eukaryota</taxon>
        <taxon>Metazoa</taxon>
        <taxon>Ecdysozoa</taxon>
        <taxon>Nematoda</taxon>
        <taxon>Chromadorea</taxon>
        <taxon>Rhabditida</taxon>
        <taxon>Spirurina</taxon>
        <taxon>Gnathostomatomorpha</taxon>
        <taxon>Gnathostomatoidea</taxon>
        <taxon>Gnathostomatidae</taxon>
        <taxon>Gnathostoma</taxon>
    </lineage>
</organism>
<dbReference type="Gene3D" id="1.10.132.130">
    <property type="match status" value="1"/>
</dbReference>
<dbReference type="Proteomes" id="UP001608902">
    <property type="component" value="Unassembled WGS sequence"/>
</dbReference>
<sequence>MNASPQQWMEAAMELRDMKAKRSFVDEFMQYFVRSLANDPDLSKKIMTNGGTTITNSECHEAVVNYFLSHCFHSSKDSYALSKVHMLVNLCENGIDAQRIINHMELTCPHFNAYGIL</sequence>
<dbReference type="AlphaFoldDB" id="A0ABD6F1H3"/>
<name>A0ABD6F1H3_9BILA</name>
<dbReference type="Pfam" id="PF20985">
    <property type="entry name" value="Legum_prodom"/>
    <property type="match status" value="1"/>
</dbReference>
<accession>A0ABD6F1H3</accession>
<reference evidence="2 3" key="1">
    <citation type="submission" date="2024-08" db="EMBL/GenBank/DDBJ databases">
        <title>Gnathostoma spinigerum genome.</title>
        <authorList>
            <person name="Gonzalez-Bertolin B."/>
            <person name="Monzon S."/>
            <person name="Zaballos A."/>
            <person name="Jimenez P."/>
            <person name="Dekumyoy P."/>
            <person name="Varona S."/>
            <person name="Cuesta I."/>
            <person name="Sumanam S."/>
            <person name="Adisakwattana P."/>
            <person name="Gasser R.B."/>
            <person name="Hernandez-Gonzalez A."/>
            <person name="Young N.D."/>
            <person name="Perteguer M.J."/>
        </authorList>
    </citation>
    <scope>NUCLEOTIDE SEQUENCE [LARGE SCALE GENOMIC DNA]</scope>
    <source>
        <strain evidence="2">AL3</strain>
        <tissue evidence="2">Liver</tissue>
    </source>
</reference>
<keyword evidence="3" id="KW-1185">Reference proteome</keyword>
<gene>
    <name evidence="2" type="ORF">AB6A40_010302</name>
</gene>
<comment type="caution">
    <text evidence="2">The sequence shown here is derived from an EMBL/GenBank/DDBJ whole genome shotgun (WGS) entry which is preliminary data.</text>
</comment>
<protein>
    <recommendedName>
        <fullName evidence="1">Legumain prodomain domain-containing protein</fullName>
    </recommendedName>
</protein>
<feature type="domain" description="Legumain prodomain" evidence="1">
    <location>
        <begin position="14"/>
        <end position="108"/>
    </location>
</feature>
<dbReference type="EMBL" id="JBGFUD010012950">
    <property type="protein sequence ID" value="MFH4983593.1"/>
    <property type="molecule type" value="Genomic_DNA"/>
</dbReference>
<proteinExistence type="predicted"/>
<evidence type="ECO:0000313" key="2">
    <source>
        <dbReference type="EMBL" id="MFH4983593.1"/>
    </source>
</evidence>
<dbReference type="InterPro" id="IPR046427">
    <property type="entry name" value="Legumain_prodom_sf"/>
</dbReference>
<evidence type="ECO:0000259" key="1">
    <source>
        <dbReference type="Pfam" id="PF20985"/>
    </source>
</evidence>
<dbReference type="CDD" id="cd21115">
    <property type="entry name" value="legumain_C"/>
    <property type="match status" value="1"/>
</dbReference>